<dbReference type="Pfam" id="PF09327">
    <property type="entry name" value="Phage_Tail_Tip"/>
    <property type="match status" value="1"/>
</dbReference>
<name>A0ABU5WAD8_AERCA</name>
<comment type="caution">
    <text evidence="3">The sequence shown here is derived from an EMBL/GenBank/DDBJ whole genome shotgun (WGS) entry which is preliminary data.</text>
</comment>
<dbReference type="PANTHER" id="PTHR36251:SF2">
    <property type="entry name" value="GIFSY-2 PROPHAGE HOST SPECIFICITY PROTEIN J, PHAGE LAMBDA"/>
    <property type="match status" value="1"/>
</dbReference>
<sequence length="796" mass="83806">ALTGVREVIAGVEQSTAREISQLKADYQAADSKTAAALEESNRTLSAADQAMAERVTQLQATLEEDDRALNAALLETQRTLAQGDQALSEQIGQLKTASGDQAAQLTSLGKVVTDGQQATGEALQQLTTKTDKTQSDVGTLSEAVAEQGKALAGRQDDLAAEVDLTALASIGNTLADDQDEGRARKARATITRRQDTQADEHQALAREVTQFRAEFEGEQAATSAALTGVREVIAGVEQSTAREISQLKADYQAADSKTAAALEESKRTLSDADEAMAERVTQLQATLEGDDQTLNAAILETQRTLAQGDQALAEQLTQLQAKVETGDKALDAAIKQTQQAQVTGDSALATRMDQMQTSLEADDRTLNAAILETQRTQAQGDKALSEQMTQLQAKVTNGDTALSSAIQQTQQAQAAGDKANADAITAVQAKLNNTTAAVQTVASAVADLEGDVEAGWYTKAQINGEGGGFGLSVKLNADGTVLSSFVVDTDVFAVMSRAGGVTTKRHPFIIKNGTVYMNHAMMDTAEIGNVIAKYINVQHLKGSLIEGGSFRGGDLWLGENATGQFGAYGKKWNAGIDSMGRIYGSDVYFSNGTFQGNVLANSGTMNNVTIRENCLILGKLRAEQVEGGFYVKRIYGGTSLPDNTDSSWRTAATIRVSNGMGVSRVIEISASAGHYEVLCKVESPGSSSLTRTATGHYEARIIRDGATVEHIAPFSISVSATSNPSSGPREERAIGGIGVSKTALVPGDGNPHTYAVQFRFVRMGGDGASGSYAIAGCDGNDMTTAQLYISSPDLS</sequence>
<dbReference type="InterPro" id="IPR015406">
    <property type="entry name" value="GpJ_CSF"/>
</dbReference>
<dbReference type="Proteomes" id="UP001304847">
    <property type="component" value="Unassembled WGS sequence"/>
</dbReference>
<evidence type="ECO:0000313" key="3">
    <source>
        <dbReference type="EMBL" id="MEA9437856.1"/>
    </source>
</evidence>
<feature type="non-terminal residue" evidence="3">
    <location>
        <position position="1"/>
    </location>
</feature>
<reference evidence="3 4" key="1">
    <citation type="submission" date="2023-12" db="EMBL/GenBank/DDBJ databases">
        <title>Characterization of antibiotic resistance in Aeromonas spp. in hospital effluent.</title>
        <authorList>
            <person name="Negoseki B.R.S."/>
            <person name="Krul D."/>
            <person name="Siqueira A.C."/>
            <person name="Almeida M."/>
            <person name="Mesa D."/>
            <person name="Conte D."/>
            <person name="Dalla-Costa L.M."/>
        </authorList>
    </citation>
    <scope>NUCLEOTIDE SEQUENCE [LARGE SCALE GENOMIC DNA]</scope>
    <source>
        <strain evidence="3 4">36v</strain>
    </source>
</reference>
<accession>A0ABU5WAD8</accession>
<organism evidence="3 4">
    <name type="scientific">Aeromonas caviae</name>
    <name type="common">Aeromonas punctata</name>
    <dbReference type="NCBI Taxonomy" id="648"/>
    <lineage>
        <taxon>Bacteria</taxon>
        <taxon>Pseudomonadati</taxon>
        <taxon>Pseudomonadota</taxon>
        <taxon>Gammaproteobacteria</taxon>
        <taxon>Aeromonadales</taxon>
        <taxon>Aeromonadaceae</taxon>
        <taxon>Aeromonas</taxon>
    </lineage>
</organism>
<evidence type="ECO:0000313" key="4">
    <source>
        <dbReference type="Proteomes" id="UP001304847"/>
    </source>
</evidence>
<feature type="domain" description="Tip attachment protein J central straight fiber" evidence="2">
    <location>
        <begin position="438"/>
        <end position="541"/>
    </location>
</feature>
<evidence type="ECO:0000256" key="1">
    <source>
        <dbReference type="SAM" id="MobiDB-lite"/>
    </source>
</evidence>
<proteinExistence type="predicted"/>
<keyword evidence="4" id="KW-1185">Reference proteome</keyword>
<dbReference type="InterPro" id="IPR053171">
    <property type="entry name" value="Viral_Tip_Attach_Protein"/>
</dbReference>
<feature type="region of interest" description="Disordered" evidence="1">
    <location>
        <begin position="177"/>
        <end position="201"/>
    </location>
</feature>
<dbReference type="EMBL" id="JAYGOJ010000140">
    <property type="protein sequence ID" value="MEA9437856.1"/>
    <property type="molecule type" value="Genomic_DNA"/>
</dbReference>
<dbReference type="RefSeq" id="WP_323580905.1">
    <property type="nucleotide sequence ID" value="NZ_JAYGOJ010000140.1"/>
</dbReference>
<protein>
    <submittedName>
        <fullName evidence="3">DUF1983 domain-containing protein</fullName>
    </submittedName>
</protein>
<dbReference type="PANTHER" id="PTHR36251">
    <property type="entry name" value="FELS-1 PROPHAGE HOST SPECIFICITY PROTEIN-RELATED"/>
    <property type="match status" value="1"/>
</dbReference>
<gene>
    <name evidence="3" type="ORF">VCX44_19130</name>
</gene>
<evidence type="ECO:0000259" key="2">
    <source>
        <dbReference type="Pfam" id="PF09327"/>
    </source>
</evidence>